<comment type="function">
    <text evidence="1">Needed for flagellar regrowth and assembly.</text>
</comment>
<dbReference type="RefSeq" id="WP_181362887.1">
    <property type="nucleotide sequence ID" value="NZ_MPDK01000005.1"/>
</dbReference>
<dbReference type="EMBL" id="MPDK01000005">
    <property type="protein sequence ID" value="PWI58187.1"/>
    <property type="molecule type" value="Genomic_DNA"/>
</dbReference>
<sequence>MSKILRPRSQNFPSRKIEAQADRSVVQGSNLEDAAKGPDVLGFDQVAAKERQIASLETQIHEYEDKLEELKAKAKDALEQNRVAAQQLLDQAQQEAQVLLAQAKKTGEAAGYQAGEIAAREAWEDLLAQARRTLEFAEQERRERVRSSEAMIVALAIEIAQKIVELHLEVDGKLVSRLLSDLLLEVDKAKRIEVRVAPSDLEQTLEQRGAYERILSHQAELLIVPDGGLSKGDVVIVSEHGTVDSRISTRFAEVERVLTQCVRDWEKSGESDG</sequence>
<comment type="similarity">
    <text evidence="2">Belongs to the FliH family.</text>
</comment>
<feature type="region of interest" description="Disordered" evidence="8">
    <location>
        <begin position="1"/>
        <end position="31"/>
    </location>
</feature>
<accession>A0A2U3DA77</accession>
<organism evidence="10 11">
    <name type="scientific">Sulfoacidibacillus thermotolerans</name>
    <name type="common">Acidibacillus sulfuroxidans</name>
    <dbReference type="NCBI Taxonomy" id="1765684"/>
    <lineage>
        <taxon>Bacteria</taxon>
        <taxon>Bacillati</taxon>
        <taxon>Bacillota</taxon>
        <taxon>Bacilli</taxon>
        <taxon>Bacillales</taxon>
        <taxon>Alicyclobacillaceae</taxon>
        <taxon>Sulfoacidibacillus</taxon>
    </lineage>
</organism>
<dbReference type="PANTHER" id="PTHR34982">
    <property type="entry name" value="YOP PROTEINS TRANSLOCATION PROTEIN L"/>
    <property type="match status" value="1"/>
</dbReference>
<evidence type="ECO:0000313" key="11">
    <source>
        <dbReference type="Proteomes" id="UP000245380"/>
    </source>
</evidence>
<evidence type="ECO:0000256" key="6">
    <source>
        <dbReference type="ARBA" id="ARBA00023225"/>
    </source>
</evidence>
<comment type="caution">
    <text evidence="10">The sequence shown here is derived from an EMBL/GenBank/DDBJ whole genome shotgun (WGS) entry which is preliminary data.</text>
</comment>
<evidence type="ECO:0000256" key="8">
    <source>
        <dbReference type="SAM" id="MobiDB-lite"/>
    </source>
</evidence>
<dbReference type="InterPro" id="IPR051472">
    <property type="entry name" value="T3SS_Stator/FliH"/>
</dbReference>
<feature type="domain" description="Flagellar assembly protein FliH/Type III secretion system HrpE" evidence="9">
    <location>
        <begin position="128"/>
        <end position="253"/>
    </location>
</feature>
<dbReference type="GO" id="GO:0044781">
    <property type="term" value="P:bacterial-type flagellum organization"/>
    <property type="evidence" value="ECO:0007669"/>
    <property type="project" value="UniProtKB-KW"/>
</dbReference>
<evidence type="ECO:0000256" key="7">
    <source>
        <dbReference type="SAM" id="Coils"/>
    </source>
</evidence>
<keyword evidence="4" id="KW-1005">Bacterial flagellum biogenesis</keyword>
<keyword evidence="5" id="KW-0653">Protein transport</keyword>
<evidence type="ECO:0000313" key="10">
    <source>
        <dbReference type="EMBL" id="PWI58187.1"/>
    </source>
</evidence>
<gene>
    <name evidence="10" type="ORF">BM613_04445</name>
</gene>
<dbReference type="Proteomes" id="UP000245380">
    <property type="component" value="Unassembled WGS sequence"/>
</dbReference>
<keyword evidence="7" id="KW-0175">Coiled coil</keyword>
<feature type="coiled-coil region" evidence="7">
    <location>
        <begin position="46"/>
        <end position="147"/>
    </location>
</feature>
<evidence type="ECO:0000259" key="9">
    <source>
        <dbReference type="Pfam" id="PF02108"/>
    </source>
</evidence>
<dbReference type="GO" id="GO:0015031">
    <property type="term" value="P:protein transport"/>
    <property type="evidence" value="ECO:0007669"/>
    <property type="project" value="UniProtKB-KW"/>
</dbReference>
<keyword evidence="11" id="KW-1185">Reference proteome</keyword>
<dbReference type="InterPro" id="IPR018035">
    <property type="entry name" value="Flagellar_FliH/T3SS_HrpE"/>
</dbReference>
<keyword evidence="6" id="KW-1006">Bacterial flagellum protein export</keyword>
<keyword evidence="3" id="KW-0813">Transport</keyword>
<evidence type="ECO:0000256" key="5">
    <source>
        <dbReference type="ARBA" id="ARBA00022927"/>
    </source>
</evidence>
<protein>
    <recommendedName>
        <fullName evidence="9">Flagellar assembly protein FliH/Type III secretion system HrpE domain-containing protein</fullName>
    </recommendedName>
</protein>
<proteinExistence type="inferred from homology"/>
<evidence type="ECO:0000256" key="1">
    <source>
        <dbReference type="ARBA" id="ARBA00003041"/>
    </source>
</evidence>
<dbReference type="AlphaFoldDB" id="A0A2U3DA77"/>
<reference evidence="10 11" key="1">
    <citation type="submission" date="2016-11" db="EMBL/GenBank/DDBJ databases">
        <title>Comparative genomics of Acidibacillus ferroxidans species.</title>
        <authorList>
            <person name="Oliveira G."/>
            <person name="Nunes G."/>
            <person name="Oliveira R."/>
            <person name="Araujo F."/>
            <person name="Salim A."/>
            <person name="Scholte L."/>
            <person name="Morais D."/>
            <person name="Nancucheo I."/>
            <person name="Johnson D.B."/>
            <person name="Grail B."/>
            <person name="Bittencourt J."/>
            <person name="Valadares R."/>
        </authorList>
    </citation>
    <scope>NUCLEOTIDE SEQUENCE [LARGE SCALE GENOMIC DNA]</scope>
    <source>
        <strain evidence="10 11">Y002</strain>
    </source>
</reference>
<name>A0A2U3DA77_SULT2</name>
<dbReference type="GO" id="GO:0005829">
    <property type="term" value="C:cytosol"/>
    <property type="evidence" value="ECO:0007669"/>
    <property type="project" value="TreeGrafter"/>
</dbReference>
<dbReference type="PANTHER" id="PTHR34982:SF1">
    <property type="entry name" value="FLAGELLAR ASSEMBLY PROTEIN FLIH"/>
    <property type="match status" value="1"/>
</dbReference>
<evidence type="ECO:0000256" key="2">
    <source>
        <dbReference type="ARBA" id="ARBA00006602"/>
    </source>
</evidence>
<evidence type="ECO:0000256" key="3">
    <source>
        <dbReference type="ARBA" id="ARBA00022448"/>
    </source>
</evidence>
<dbReference type="Pfam" id="PF02108">
    <property type="entry name" value="FliH"/>
    <property type="match status" value="1"/>
</dbReference>
<evidence type="ECO:0000256" key="4">
    <source>
        <dbReference type="ARBA" id="ARBA00022795"/>
    </source>
</evidence>